<gene>
    <name evidence="7" type="ORF">KQX54_014876</name>
</gene>
<comment type="caution">
    <text evidence="7">The sequence shown here is derived from an EMBL/GenBank/DDBJ whole genome shotgun (WGS) entry which is preliminary data.</text>
</comment>
<dbReference type="SUPFAM" id="SSF55418">
    <property type="entry name" value="eIF4e-like"/>
    <property type="match status" value="1"/>
</dbReference>
<dbReference type="GO" id="GO:0000340">
    <property type="term" value="F:RNA 7-methylguanosine cap binding"/>
    <property type="evidence" value="ECO:0007669"/>
    <property type="project" value="TreeGrafter"/>
</dbReference>
<dbReference type="FunFam" id="3.30.760.10:FF:000007">
    <property type="entry name" value="Eukaryotic translation initiation factor 4E family member 3"/>
    <property type="match status" value="1"/>
</dbReference>
<dbReference type="Gene3D" id="3.30.760.10">
    <property type="entry name" value="RNA Cap, Translation Initiation Factor Eif4e"/>
    <property type="match status" value="1"/>
</dbReference>
<dbReference type="PANTHER" id="PTHR11960">
    <property type="entry name" value="EUKARYOTIC TRANSLATION INITIATION FACTOR 4E RELATED"/>
    <property type="match status" value="1"/>
</dbReference>
<accession>A0AAV7IQ90</accession>
<evidence type="ECO:0000313" key="8">
    <source>
        <dbReference type="Proteomes" id="UP000826195"/>
    </source>
</evidence>
<keyword evidence="4 6" id="KW-0694">RNA-binding</keyword>
<evidence type="ECO:0000256" key="4">
    <source>
        <dbReference type="ARBA" id="ARBA00022884"/>
    </source>
</evidence>
<dbReference type="InterPro" id="IPR023398">
    <property type="entry name" value="TIF_eIF4e-like"/>
</dbReference>
<organism evidence="7 8">
    <name type="scientific">Cotesia glomerata</name>
    <name type="common">Lepidopteran parasitic wasp</name>
    <name type="synonym">Apanteles glomeratus</name>
    <dbReference type="NCBI Taxonomy" id="32391"/>
    <lineage>
        <taxon>Eukaryota</taxon>
        <taxon>Metazoa</taxon>
        <taxon>Ecdysozoa</taxon>
        <taxon>Arthropoda</taxon>
        <taxon>Hexapoda</taxon>
        <taxon>Insecta</taxon>
        <taxon>Pterygota</taxon>
        <taxon>Neoptera</taxon>
        <taxon>Endopterygota</taxon>
        <taxon>Hymenoptera</taxon>
        <taxon>Apocrita</taxon>
        <taxon>Ichneumonoidea</taxon>
        <taxon>Braconidae</taxon>
        <taxon>Microgastrinae</taxon>
        <taxon>Cotesia</taxon>
    </lineage>
</organism>
<evidence type="ECO:0000256" key="5">
    <source>
        <dbReference type="ARBA" id="ARBA00022917"/>
    </source>
</evidence>
<dbReference type="Proteomes" id="UP000826195">
    <property type="component" value="Unassembled WGS sequence"/>
</dbReference>
<proteinExistence type="inferred from homology"/>
<dbReference type="GO" id="GO:0016281">
    <property type="term" value="C:eukaryotic translation initiation factor 4F complex"/>
    <property type="evidence" value="ECO:0007669"/>
    <property type="project" value="TreeGrafter"/>
</dbReference>
<dbReference type="AlphaFoldDB" id="A0AAV7IQ90"/>
<dbReference type="Pfam" id="PF01652">
    <property type="entry name" value="IF4E"/>
    <property type="match status" value="1"/>
</dbReference>
<evidence type="ECO:0008006" key="9">
    <source>
        <dbReference type="Google" id="ProtNLM"/>
    </source>
</evidence>
<reference evidence="7 8" key="1">
    <citation type="journal article" date="2021" name="J. Hered.">
        <title>A chromosome-level genome assembly of the parasitoid wasp, Cotesia glomerata (Hymenoptera: Braconidae).</title>
        <authorList>
            <person name="Pinto B.J."/>
            <person name="Weis J.J."/>
            <person name="Gamble T."/>
            <person name="Ode P.J."/>
            <person name="Paul R."/>
            <person name="Zaspel J.M."/>
        </authorList>
    </citation>
    <scope>NUCLEOTIDE SEQUENCE [LARGE SCALE GENOMIC DNA]</scope>
    <source>
        <strain evidence="7">CgM1</strain>
    </source>
</reference>
<name>A0AAV7IQ90_COTGL</name>
<evidence type="ECO:0000256" key="2">
    <source>
        <dbReference type="ARBA" id="ARBA00022540"/>
    </source>
</evidence>
<evidence type="ECO:0000256" key="1">
    <source>
        <dbReference type="ARBA" id="ARBA00009860"/>
    </source>
</evidence>
<keyword evidence="2 6" id="KW-0396">Initiation factor</keyword>
<dbReference type="GO" id="GO:0003743">
    <property type="term" value="F:translation initiation factor activity"/>
    <property type="evidence" value="ECO:0007669"/>
    <property type="project" value="UniProtKB-KW"/>
</dbReference>
<dbReference type="GO" id="GO:0006417">
    <property type="term" value="P:regulation of translation"/>
    <property type="evidence" value="ECO:0007669"/>
    <property type="project" value="UniProtKB-KW"/>
</dbReference>
<protein>
    <recommendedName>
        <fullName evidence="9">Eukaryotic translation initiation factor 4E type 3</fullName>
    </recommendedName>
</protein>
<evidence type="ECO:0000256" key="3">
    <source>
        <dbReference type="ARBA" id="ARBA00022845"/>
    </source>
</evidence>
<keyword evidence="8" id="KW-1185">Reference proteome</keyword>
<dbReference type="InterPro" id="IPR001040">
    <property type="entry name" value="TIF_eIF_4E"/>
</dbReference>
<keyword evidence="3" id="KW-0810">Translation regulation</keyword>
<keyword evidence="5 6" id="KW-0648">Protein biosynthesis</keyword>
<comment type="similarity">
    <text evidence="1 6">Belongs to the eukaryotic initiation factor 4E family.</text>
</comment>
<dbReference type="PANTHER" id="PTHR11960:SF66">
    <property type="entry name" value="EUKARYOTIC TRANSLATION INITIATION FACTOR 4E TYPE 3"/>
    <property type="match status" value="1"/>
</dbReference>
<sequence length="211" mass="24768">MATLDCKTSDNSSSDFTKSQVFNINYTEISDENTENNIPLQSSWTFWLDKAVRGRTVDEYKENLKKVYTVDTIQNFWAVYNNIPKVCEIQNKYSYHLMRDERLPLWEETDNQKGGTWRFRCHKNDTETVWKEVVLGAIGEQFNKYIHKNDEICGVTVSVRDRDDLIQIWNVEADLANAATIIPAVVELLPKINFLGQFYKPHQLNYAYERH</sequence>
<evidence type="ECO:0000256" key="6">
    <source>
        <dbReference type="RuleBase" id="RU004374"/>
    </source>
</evidence>
<evidence type="ECO:0000313" key="7">
    <source>
        <dbReference type="EMBL" id="KAH0555039.1"/>
    </source>
</evidence>
<dbReference type="EMBL" id="JAHXZJ010001119">
    <property type="protein sequence ID" value="KAH0555039.1"/>
    <property type="molecule type" value="Genomic_DNA"/>
</dbReference>